<dbReference type="GO" id="GO:0005634">
    <property type="term" value="C:nucleus"/>
    <property type="evidence" value="ECO:0007669"/>
    <property type="project" value="UniProtKB-SubCell"/>
</dbReference>
<feature type="domain" description="Calponin-homology (CH)" evidence="6">
    <location>
        <begin position="2"/>
        <end position="106"/>
    </location>
</feature>
<feature type="region of interest" description="Disordered" evidence="5">
    <location>
        <begin position="178"/>
        <end position="199"/>
    </location>
</feature>
<dbReference type="InterPro" id="IPR036872">
    <property type="entry name" value="CH_dom_sf"/>
</dbReference>
<dbReference type="SUPFAM" id="SSF48371">
    <property type="entry name" value="ARM repeat"/>
    <property type="match status" value="1"/>
</dbReference>
<reference evidence="7" key="1">
    <citation type="submission" date="2021-01" db="EMBL/GenBank/DDBJ databases">
        <authorList>
            <person name="Corre E."/>
            <person name="Pelletier E."/>
            <person name="Niang G."/>
            <person name="Scheremetjew M."/>
            <person name="Finn R."/>
            <person name="Kale V."/>
            <person name="Holt S."/>
            <person name="Cochrane G."/>
            <person name="Meng A."/>
            <person name="Brown T."/>
            <person name="Cohen L."/>
        </authorList>
    </citation>
    <scope>NUCLEOTIDE SEQUENCE</scope>
    <source>
        <strain evidence="7">CCMP 2712</strain>
    </source>
</reference>
<protein>
    <recommendedName>
        <fullName evidence="4">Spermatogenesis-associated protein 4</fullName>
    </recommendedName>
</protein>
<evidence type="ECO:0000256" key="4">
    <source>
        <dbReference type="ARBA" id="ARBA00071322"/>
    </source>
</evidence>
<dbReference type="Pfam" id="PF06294">
    <property type="entry name" value="CH_2"/>
    <property type="match status" value="1"/>
</dbReference>
<dbReference type="GO" id="GO:0051493">
    <property type="term" value="P:regulation of cytoskeleton organization"/>
    <property type="evidence" value="ECO:0007669"/>
    <property type="project" value="TreeGrafter"/>
</dbReference>
<sequence>MSGLSRDILKWIQSLDLSYSVKNVKRDFSNGFLVAEIFSRYFPHDVPMHSYDNGMSLQKKLANWDLLQKFFMKKGVPISREMIDQVIHCKDNASIPLLETIYTCLTSKKVQNVKAKNEDELIPPFARATASSAIKESIKDTELVTTLQDENTSKNRTAELLNDHNKTLRNERILEPGRFTTTSPKKSQRVPPRPMPSEVPQGQIEFKEVQVRTIDRNVTQLRASRDVNGTMNQSSIGDSKMSEEAETKALSVKPITKQLNEIVKKCMGEGGVKGAEGSKDAIVVFLDMLLSSKDPNMEAAASLVFDTIISECDELVNAFLASPKEFWRLFALFNSVFFSPENSLAFSHGLQLFCEIGQRMTAQDPFLACGLFGDYGIPKIVPLLKTKPSKRRSLLSMMYCFCETSMHLRMIKALQDGLEDMTCFLQCVVVLMHLETSFTDDLLDLYIYYAMTGLGQQSASLRAAALSMIVIVVEQQYPLVIPMLDKLELLRDDGWWEVSAQLVRVCAAILSMLRSGETEENGAICGRVYNLTESILFSCRSPLVKKIAVSSLAPVLEEHASLKDMYRDVLLSLNERDFSAVMSTPKDQQQYMLGSSLQYMQAASPLTLLPPLMVAQTLAMKIKESELENLEPEHVYILLSVLDAPFHEEEQDAWAKILEDLELHVYVALADEELCTDIVTVIQKWVTSLGPRASKTFTTLGKSLKLIFTPEGESSSPAACQDAAMNLLGLLRQEESVKQELDTVLKSIKSDFQGTNLEGYLDQL</sequence>
<evidence type="ECO:0000256" key="2">
    <source>
        <dbReference type="ARBA" id="ARBA00023242"/>
    </source>
</evidence>
<dbReference type="Gene3D" id="1.10.418.10">
    <property type="entry name" value="Calponin-like domain"/>
    <property type="match status" value="1"/>
</dbReference>
<accession>A0A7S4LAK9</accession>
<dbReference type="InterPro" id="IPR016024">
    <property type="entry name" value="ARM-type_fold"/>
</dbReference>
<gene>
    <name evidence="7" type="ORF">GTHE00462_LOCUS26036</name>
</gene>
<dbReference type="PANTHER" id="PTHR12509">
    <property type="entry name" value="SPERMATOGENESIS-ASSOCIATED 4-RELATED"/>
    <property type="match status" value="1"/>
</dbReference>
<keyword evidence="2" id="KW-0539">Nucleus</keyword>
<dbReference type="FunFam" id="1.10.418.10:FF:000061">
    <property type="entry name" value="Spermatogenesis associated 4"/>
    <property type="match status" value="1"/>
</dbReference>
<name>A0A7S4LAK9_GUITH</name>
<proteinExistence type="predicted"/>
<evidence type="ECO:0000259" key="6">
    <source>
        <dbReference type="PROSITE" id="PS50021"/>
    </source>
</evidence>
<evidence type="ECO:0000256" key="1">
    <source>
        <dbReference type="ARBA" id="ARBA00004123"/>
    </source>
</evidence>
<evidence type="ECO:0000313" key="7">
    <source>
        <dbReference type="EMBL" id="CAE2319013.1"/>
    </source>
</evidence>
<dbReference type="OMA" id="IEREFHP"/>
<dbReference type="PANTHER" id="PTHR12509:SF8">
    <property type="entry name" value="SPERMATOGENESIS-ASSOCIATED PROTEIN 4"/>
    <property type="match status" value="1"/>
</dbReference>
<organism evidence="7">
    <name type="scientific">Guillardia theta</name>
    <name type="common">Cryptophyte</name>
    <name type="synonym">Cryptomonas phi</name>
    <dbReference type="NCBI Taxonomy" id="55529"/>
    <lineage>
        <taxon>Eukaryota</taxon>
        <taxon>Cryptophyceae</taxon>
        <taxon>Pyrenomonadales</taxon>
        <taxon>Geminigeraceae</taxon>
        <taxon>Guillardia</taxon>
    </lineage>
</organism>
<evidence type="ECO:0000256" key="3">
    <source>
        <dbReference type="ARBA" id="ARBA00058372"/>
    </source>
</evidence>
<dbReference type="SUPFAM" id="SSF47576">
    <property type="entry name" value="Calponin-homology domain, CH-domain"/>
    <property type="match status" value="1"/>
</dbReference>
<dbReference type="PROSITE" id="PS50021">
    <property type="entry name" value="CH"/>
    <property type="match status" value="1"/>
</dbReference>
<dbReference type="EMBL" id="HBKN01033447">
    <property type="protein sequence ID" value="CAE2319013.1"/>
    <property type="molecule type" value="Transcribed_RNA"/>
</dbReference>
<dbReference type="InterPro" id="IPR010441">
    <property type="entry name" value="CH_2"/>
</dbReference>
<evidence type="ECO:0000256" key="5">
    <source>
        <dbReference type="SAM" id="MobiDB-lite"/>
    </source>
</evidence>
<dbReference type="InterPro" id="IPR052111">
    <property type="entry name" value="Spermatogenesis_Ciliary_MAP"/>
</dbReference>
<dbReference type="InterPro" id="IPR001715">
    <property type="entry name" value="CH_dom"/>
</dbReference>
<comment type="function">
    <text evidence="3">May play a role in apoptosis regulation.</text>
</comment>
<dbReference type="AlphaFoldDB" id="A0A7S4LAK9"/>
<comment type="subcellular location">
    <subcellularLocation>
        <location evidence="1">Nucleus</location>
    </subcellularLocation>
</comment>
<dbReference type="GO" id="GO:0005930">
    <property type="term" value="C:axoneme"/>
    <property type="evidence" value="ECO:0007669"/>
    <property type="project" value="TreeGrafter"/>
</dbReference>
<dbReference type="GO" id="GO:0008017">
    <property type="term" value="F:microtubule binding"/>
    <property type="evidence" value="ECO:0007669"/>
    <property type="project" value="TreeGrafter"/>
</dbReference>